<evidence type="ECO:0000256" key="1">
    <source>
        <dbReference type="SAM" id="MobiDB-lite"/>
    </source>
</evidence>
<feature type="region of interest" description="Disordered" evidence="1">
    <location>
        <begin position="497"/>
        <end position="531"/>
    </location>
</feature>
<accession>A0A0B7NN69</accession>
<sequence length="531" mass="60168">MQQDTTTVDKALEYCEALGASLGLLVPTEVNGQQQSDGVVTASSNPTQRGLRLAAANHRGACILDSNLTGMMVSPGQVVQYNALLQRLDRLNNDDMAPPLTSRPLDSSRKMMFTVQAEVAELILIEHPNVTHWKYMDELDKMYYTLILEDDELDKITLFDIITEEAPFYAADEADDESSDDEIIQVDDTVADKDQETSRIRLIDTKYKTSGVVEDSSDYLACVYYCTSMENVGPNSYTTSELISIELYDLVKEFSIPRDAYTKLVRLMNTTIRDNDKLARESNPQIMHGPQVEKMMQQQTTLSAHSYDVCENGCKLYNLEDEATECQYCSHDRFDSRNSNKPFETMKIMSIGDIISRLIANPVTREELRYRHNNLDAENHDAEQPDDEMDRIIIRDVFDADDYQRIRNTHFTNEYDIGICIQNDGFVIDKRGSRLFTIIHVLILNYSPNVRYKNEYSIQLCILPGKKKPASFSSYLSVILAEIQWLSTHGMVKEAAADNETRPVIRQDPPPAEGSEQVDDDNASTTGNIAE</sequence>
<gene>
    <name evidence="2" type="primary">PARPA_11236.1 scaffold 43144</name>
</gene>
<name>A0A0B7NN69_9FUNG</name>
<dbReference type="AlphaFoldDB" id="A0A0B7NN69"/>
<evidence type="ECO:0000313" key="3">
    <source>
        <dbReference type="Proteomes" id="UP000054107"/>
    </source>
</evidence>
<keyword evidence="3" id="KW-1185">Reference proteome</keyword>
<proteinExistence type="predicted"/>
<dbReference type="EMBL" id="LN733422">
    <property type="protein sequence ID" value="CEP16955.1"/>
    <property type="molecule type" value="Genomic_DNA"/>
</dbReference>
<dbReference type="Proteomes" id="UP000054107">
    <property type="component" value="Unassembled WGS sequence"/>
</dbReference>
<reference evidence="2 3" key="1">
    <citation type="submission" date="2014-09" db="EMBL/GenBank/DDBJ databases">
        <authorList>
            <person name="Ellenberger Sabrina"/>
        </authorList>
    </citation>
    <scope>NUCLEOTIDE SEQUENCE [LARGE SCALE GENOMIC DNA]</scope>
    <source>
        <strain evidence="2 3">CBS 412.66</strain>
    </source>
</reference>
<evidence type="ECO:0000313" key="2">
    <source>
        <dbReference type="EMBL" id="CEP16955.1"/>
    </source>
</evidence>
<protein>
    <submittedName>
        <fullName evidence="2">Uncharacterized protein</fullName>
    </submittedName>
</protein>
<dbReference type="OrthoDB" id="2669721at2759"/>
<dbReference type="STRING" id="35722.A0A0B7NN69"/>
<organism evidence="2 3">
    <name type="scientific">Parasitella parasitica</name>
    <dbReference type="NCBI Taxonomy" id="35722"/>
    <lineage>
        <taxon>Eukaryota</taxon>
        <taxon>Fungi</taxon>
        <taxon>Fungi incertae sedis</taxon>
        <taxon>Mucoromycota</taxon>
        <taxon>Mucoromycotina</taxon>
        <taxon>Mucoromycetes</taxon>
        <taxon>Mucorales</taxon>
        <taxon>Mucorineae</taxon>
        <taxon>Mucoraceae</taxon>
        <taxon>Parasitella</taxon>
    </lineage>
</organism>